<dbReference type="EMBL" id="VUNJ01000004">
    <property type="protein sequence ID" value="MST91281.1"/>
    <property type="molecule type" value="Genomic_DNA"/>
</dbReference>
<dbReference type="Gene3D" id="1.10.230.10">
    <property type="entry name" value="Cytochrome P450-Terp, domain 2"/>
    <property type="match status" value="1"/>
</dbReference>
<dbReference type="Gene3D" id="1.10.580.10">
    <property type="entry name" value="Citrate Synthase, domain 1"/>
    <property type="match status" value="1"/>
</dbReference>
<dbReference type="AlphaFoldDB" id="A0A0D8J011"/>
<evidence type="ECO:0000313" key="12">
    <source>
        <dbReference type="Proteomes" id="UP000032483"/>
    </source>
</evidence>
<evidence type="ECO:0000256" key="6">
    <source>
        <dbReference type="PIRSR" id="PIRSR001369-1"/>
    </source>
</evidence>
<reference evidence="8 13" key="2">
    <citation type="submission" date="2015-10" db="EMBL/GenBank/DDBJ databases">
        <title>A novel member of the family Ruminococcaceae isolated from human faeces.</title>
        <authorList>
            <person name="Shkoporov A.N."/>
            <person name="Chaplin A.V."/>
            <person name="Motuzova O.V."/>
            <person name="Kafarskaia L.I."/>
            <person name="Efimov B.A."/>
        </authorList>
    </citation>
    <scope>NUCLEOTIDE SEQUENCE [LARGE SCALE GENOMIC DNA]</scope>
    <source>
        <strain evidence="8 13">668</strain>
    </source>
</reference>
<dbReference type="Proteomes" id="UP000032483">
    <property type="component" value="Unassembled WGS sequence"/>
</dbReference>
<evidence type="ECO:0000313" key="11">
    <source>
        <dbReference type="EMBL" id="MTS51969.1"/>
    </source>
</evidence>
<dbReference type="Proteomes" id="UP000431913">
    <property type="component" value="Unassembled WGS sequence"/>
</dbReference>
<dbReference type="GO" id="GO:0036440">
    <property type="term" value="F:citrate synthase activity"/>
    <property type="evidence" value="ECO:0007669"/>
    <property type="project" value="UniProtKB-EC"/>
</dbReference>
<dbReference type="InterPro" id="IPR016143">
    <property type="entry name" value="Citrate_synth-like_sm_a-sub"/>
</dbReference>
<evidence type="ECO:0000256" key="4">
    <source>
        <dbReference type="ARBA" id="ARBA00049288"/>
    </source>
</evidence>
<dbReference type="RefSeq" id="WP_050005138.1">
    <property type="nucleotide sequence ID" value="NZ_CAOJUJ010000058.1"/>
</dbReference>
<dbReference type="InterPro" id="IPR036969">
    <property type="entry name" value="Citrate_synthase_sf"/>
</dbReference>
<protein>
    <recommendedName>
        <fullName evidence="5">Citrate synthase</fullName>
    </recommendedName>
</protein>
<dbReference type="EMBL" id="JXXK01000008">
    <property type="protein sequence ID" value="KJF40285.1"/>
    <property type="molecule type" value="Genomic_DNA"/>
</dbReference>
<accession>A0A0D8J011</accession>
<dbReference type="Proteomes" id="UP000472755">
    <property type="component" value="Unassembled WGS sequence"/>
</dbReference>
<comment type="pathway">
    <text evidence="1">Carbohydrate metabolism; tricarboxylic acid cycle.</text>
</comment>
<reference evidence="15 16" key="3">
    <citation type="journal article" date="2019" name="Nat. Med.">
        <title>A library of human gut bacterial isolates paired with longitudinal multiomics data enables mechanistic microbiome research.</title>
        <authorList>
            <person name="Poyet M."/>
            <person name="Groussin M."/>
            <person name="Gibbons S.M."/>
            <person name="Avila-Pacheco J."/>
            <person name="Jiang X."/>
            <person name="Kearney S.M."/>
            <person name="Perrotta A.R."/>
            <person name="Berdy B."/>
            <person name="Zhao S."/>
            <person name="Lieberman T.D."/>
            <person name="Swanson P.K."/>
            <person name="Smith M."/>
            <person name="Roesemann S."/>
            <person name="Alexander J.E."/>
            <person name="Rich S.A."/>
            <person name="Livny J."/>
            <person name="Vlamakis H."/>
            <person name="Clish C."/>
            <person name="Bullock K."/>
            <person name="Deik A."/>
            <person name="Scott J."/>
            <person name="Pierce K.A."/>
            <person name="Xavier R.J."/>
            <person name="Alm E.J."/>
        </authorList>
    </citation>
    <scope>NUCLEOTIDE SEQUENCE [LARGE SCALE GENOMIC DNA]</scope>
    <source>
        <strain evidence="10 16">BIOML-A4</strain>
        <strain evidence="11 15">BIOML-A7</strain>
    </source>
</reference>
<dbReference type="Proteomes" id="UP000449193">
    <property type="component" value="Unassembled WGS sequence"/>
</dbReference>
<name>A0A0D8J011_9FIRM</name>
<organism evidence="7 12">
    <name type="scientific">Ruthenibacterium lactatiformans</name>
    <dbReference type="NCBI Taxonomy" id="1550024"/>
    <lineage>
        <taxon>Bacteria</taxon>
        <taxon>Bacillati</taxon>
        <taxon>Bacillota</taxon>
        <taxon>Clostridia</taxon>
        <taxon>Eubacteriales</taxon>
        <taxon>Oscillospiraceae</taxon>
        <taxon>Ruthenibacterium</taxon>
    </lineage>
</organism>
<dbReference type="Proteomes" id="UP000053433">
    <property type="component" value="Unassembled WGS sequence"/>
</dbReference>
<proteinExistence type="inferred from homology"/>
<evidence type="ECO:0000313" key="9">
    <source>
        <dbReference type="EMBL" id="MST91281.1"/>
    </source>
</evidence>
<feature type="active site" evidence="6">
    <location>
        <position position="335"/>
    </location>
</feature>
<evidence type="ECO:0000256" key="1">
    <source>
        <dbReference type="ARBA" id="ARBA00005163"/>
    </source>
</evidence>
<dbReference type="GO" id="GO:0005975">
    <property type="term" value="P:carbohydrate metabolic process"/>
    <property type="evidence" value="ECO:0007669"/>
    <property type="project" value="TreeGrafter"/>
</dbReference>
<evidence type="ECO:0000313" key="13">
    <source>
        <dbReference type="Proteomes" id="UP000053433"/>
    </source>
</evidence>
<gene>
    <name evidence="8" type="ORF">ASJ35_07115</name>
    <name evidence="9" type="ORF">FYJ76_04915</name>
    <name evidence="11" type="ORF">GMD52_10490</name>
    <name evidence="10" type="ORF">GMD59_09915</name>
    <name evidence="7" type="ORF">TQ39_07805</name>
</gene>
<dbReference type="SUPFAM" id="SSF48256">
    <property type="entry name" value="Citrate synthase"/>
    <property type="match status" value="1"/>
</dbReference>
<dbReference type="EMBL" id="WMZR01000013">
    <property type="protein sequence ID" value="MTS51969.1"/>
    <property type="molecule type" value="Genomic_DNA"/>
</dbReference>
<evidence type="ECO:0000313" key="7">
    <source>
        <dbReference type="EMBL" id="KJF40285.1"/>
    </source>
</evidence>
<reference evidence="7" key="1">
    <citation type="submission" date="2015-02" db="EMBL/GenBank/DDBJ databases">
        <title>A novel member of the family Ruminococcaceae isolated from human feces.</title>
        <authorList>
            <person name="Shkoporov A.N."/>
            <person name="Chaplin A.V."/>
            <person name="Motuzova O.V."/>
            <person name="Kafarskaia L.I."/>
            <person name="Khokhlova E.V."/>
            <person name="Efimov B.A."/>
        </authorList>
    </citation>
    <scope>NUCLEOTIDE SEQUENCE [LARGE SCALE GENOMIC DNA]</scope>
    <source>
        <strain evidence="7">585-1</strain>
    </source>
</reference>
<feature type="active site" evidence="6">
    <location>
        <position position="394"/>
    </location>
</feature>
<dbReference type="CDD" id="cd06113">
    <property type="entry name" value="citrate_synt_like_1_2"/>
    <property type="match status" value="1"/>
</dbReference>
<dbReference type="InterPro" id="IPR016142">
    <property type="entry name" value="Citrate_synth-like_lrg_a-sub"/>
</dbReference>
<dbReference type="NCBIfam" id="NF010635">
    <property type="entry name" value="PRK14032.1"/>
    <property type="match status" value="1"/>
</dbReference>
<evidence type="ECO:0000256" key="2">
    <source>
        <dbReference type="ARBA" id="ARBA00010566"/>
    </source>
</evidence>
<evidence type="ECO:0000313" key="16">
    <source>
        <dbReference type="Proteomes" id="UP000472755"/>
    </source>
</evidence>
<dbReference type="PIRSF" id="PIRSF001369">
    <property type="entry name" value="Citrate_synth"/>
    <property type="match status" value="1"/>
</dbReference>
<dbReference type="InterPro" id="IPR024176">
    <property type="entry name" value="Citrate_synthase_bac-typ"/>
</dbReference>
<evidence type="ECO:0000313" key="14">
    <source>
        <dbReference type="Proteomes" id="UP000431913"/>
    </source>
</evidence>
<evidence type="ECO:0000256" key="3">
    <source>
        <dbReference type="ARBA" id="ARBA00022679"/>
    </source>
</evidence>
<dbReference type="GO" id="GO:0005829">
    <property type="term" value="C:cytosol"/>
    <property type="evidence" value="ECO:0007669"/>
    <property type="project" value="TreeGrafter"/>
</dbReference>
<evidence type="ECO:0000313" key="15">
    <source>
        <dbReference type="Proteomes" id="UP000449193"/>
    </source>
</evidence>
<dbReference type="InterPro" id="IPR002020">
    <property type="entry name" value="Citrate_synthase"/>
</dbReference>
<dbReference type="GeneID" id="42856507"/>
<dbReference type="Pfam" id="PF00285">
    <property type="entry name" value="Citrate_synt"/>
    <property type="match status" value="1"/>
</dbReference>
<evidence type="ECO:0000313" key="10">
    <source>
        <dbReference type="EMBL" id="MTS27602.1"/>
    </source>
</evidence>
<dbReference type="PATRIC" id="fig|1550024.3.peg.1768"/>
<comment type="caution">
    <text evidence="7">The sequence shown here is derived from an EMBL/GenBank/DDBJ whole genome shotgun (WGS) entry which is preliminary data.</text>
</comment>
<dbReference type="PANTHER" id="PTHR11739:SF4">
    <property type="entry name" value="CITRATE SYNTHASE, PEROXISOMAL"/>
    <property type="match status" value="1"/>
</dbReference>
<dbReference type="EMBL" id="WMZU01000014">
    <property type="protein sequence ID" value="MTS27602.1"/>
    <property type="molecule type" value="Genomic_DNA"/>
</dbReference>
<evidence type="ECO:0000256" key="5">
    <source>
        <dbReference type="PIRNR" id="PIRNR001369"/>
    </source>
</evidence>
<keyword evidence="7" id="KW-0012">Acyltransferase</keyword>
<sequence>MPIDKSIDYSAITPEIKALTKLCLADNVIEPEMYVKYAVNRGLRDLNGNGVLTGLTEISEIQSSKMVDGEKVPCEGKLFYRGVDVEQIVSGFIREKRYGFEETVYLLLFGALPDEAQLDDFKKLLAGYRSLPTNFVRDVILKAPNADMMNTLARSVLTLYSYDARATDNSTENVLRQCLQLIALFPMLSVYGYQAYSHYVLDKSLFIHNPVPELSTAENLLHILRADGKYTELEARILDLALVLHAEHGGGNNSTFTMHVVTSSGTDTYSAVAASLASLKGPKHGGANIKVVQMFEDMKQNVRDWTDEEAVEAYLRALLHREAFDRAGLIYGMGHAVYSLSDPRANVFKHFVEMLSEEKGRHEEYALYAAVARLAPKVIGEERKIYKGVSANIDFYSGFVYSMLDLPLELYTPIFAISRIAGWSAHRIEELINAGKIIRPAYKSVKPRVDYVPLHDRK</sequence>
<dbReference type="PRINTS" id="PR00143">
    <property type="entry name" value="CITRTSNTHASE"/>
</dbReference>
<dbReference type="PANTHER" id="PTHR11739">
    <property type="entry name" value="CITRATE SYNTHASE"/>
    <property type="match status" value="1"/>
</dbReference>
<reference evidence="9 14" key="4">
    <citation type="submission" date="2019-08" db="EMBL/GenBank/DDBJ databases">
        <title>In-depth cultivation of the pig gut microbiome towards novel bacterial diversity and tailored functional studies.</title>
        <authorList>
            <person name="Wylensek D."/>
            <person name="Hitch T.C.A."/>
            <person name="Clavel T."/>
        </authorList>
    </citation>
    <scope>NUCLEOTIDE SEQUENCE [LARGE SCALE GENOMIC DNA]</scope>
    <source>
        <strain evidence="9 14">WCA3-601-WT-6J</strain>
    </source>
</reference>
<comment type="similarity">
    <text evidence="2 5">Belongs to the citrate synthase family.</text>
</comment>
<keyword evidence="3 5" id="KW-0808">Transferase</keyword>
<dbReference type="UniPathway" id="UPA00223"/>
<keyword evidence="12" id="KW-1185">Reference proteome</keyword>
<comment type="catalytic activity">
    <reaction evidence="4">
        <text>oxaloacetate + acetyl-CoA + H2O = citrate + CoA + H(+)</text>
        <dbReference type="Rhea" id="RHEA:16845"/>
        <dbReference type="ChEBI" id="CHEBI:15377"/>
        <dbReference type="ChEBI" id="CHEBI:15378"/>
        <dbReference type="ChEBI" id="CHEBI:16452"/>
        <dbReference type="ChEBI" id="CHEBI:16947"/>
        <dbReference type="ChEBI" id="CHEBI:57287"/>
        <dbReference type="ChEBI" id="CHEBI:57288"/>
        <dbReference type="EC" id="2.3.3.16"/>
    </reaction>
</comment>
<dbReference type="EMBL" id="LMUA01000007">
    <property type="protein sequence ID" value="KUE76769.1"/>
    <property type="molecule type" value="Genomic_DNA"/>
</dbReference>
<dbReference type="GO" id="GO:0006099">
    <property type="term" value="P:tricarboxylic acid cycle"/>
    <property type="evidence" value="ECO:0007669"/>
    <property type="project" value="UniProtKB-UniPathway"/>
</dbReference>
<accession>A0A0W7TSG8</accession>
<evidence type="ECO:0000313" key="8">
    <source>
        <dbReference type="EMBL" id="KUE76769.1"/>
    </source>
</evidence>